<evidence type="ECO:0000313" key="3">
    <source>
        <dbReference type="Proteomes" id="UP000029448"/>
    </source>
</evidence>
<feature type="transmembrane region" description="Helical" evidence="1">
    <location>
        <begin position="35"/>
        <end position="58"/>
    </location>
</feature>
<proteinExistence type="predicted"/>
<dbReference type="NCBIfam" id="NF038220">
    <property type="entry name" value="IcmT_TraK"/>
    <property type="match status" value="1"/>
</dbReference>
<dbReference type="EMBL" id="JOKM01000089">
    <property type="protein sequence ID" value="KGB22051.1"/>
    <property type="molecule type" value="Genomic_DNA"/>
</dbReference>
<keyword evidence="1" id="KW-1133">Transmembrane helix</keyword>
<keyword evidence="1" id="KW-0812">Transmembrane</keyword>
<dbReference type="InterPro" id="IPR047756">
    <property type="entry name" value="IcmT-like"/>
</dbReference>
<sequence length="82" mass="9456">MWRGTGLPVRFLILDARSCLPILLAVLHWSWTTLIVGVVGTVFFGTISFFGLTLPAALRTGRRWLIGRRRTARPTWNRRRYS</sequence>
<feature type="transmembrane region" description="Helical" evidence="1">
    <location>
        <begin position="12"/>
        <end position="29"/>
    </location>
</feature>
<dbReference type="AlphaFoldDB" id="A0A094ZHP6"/>
<organism evidence="2 3">
    <name type="scientific">Acetobacter tropicalis</name>
    <dbReference type="NCBI Taxonomy" id="104102"/>
    <lineage>
        <taxon>Bacteria</taxon>
        <taxon>Pseudomonadati</taxon>
        <taxon>Pseudomonadota</taxon>
        <taxon>Alphaproteobacteria</taxon>
        <taxon>Acetobacterales</taxon>
        <taxon>Acetobacteraceae</taxon>
        <taxon>Acetobacter</taxon>
    </lineage>
</organism>
<name>A0A094ZHP6_9PROT</name>
<protein>
    <submittedName>
        <fullName evidence="2">IcmT</fullName>
    </submittedName>
</protein>
<dbReference type="RefSeq" id="WP_081939100.1">
    <property type="nucleotide sequence ID" value="NZ_JACAOJ010000036.1"/>
</dbReference>
<reference evidence="2 3" key="1">
    <citation type="submission" date="2014-06" db="EMBL/GenBank/DDBJ databases">
        <title>Functional and comparative genomic analyses of the Drosophila gut microbiota identify candidate symbiosis factors.</title>
        <authorList>
            <person name="Newell P.D."/>
            <person name="Chaston J.M."/>
            <person name="Douglas A.E."/>
        </authorList>
    </citation>
    <scope>NUCLEOTIDE SEQUENCE [LARGE SCALE GENOMIC DNA]</scope>
    <source>
        <strain evidence="2 3">DmCS_006</strain>
    </source>
</reference>
<accession>A0A094ZHP6</accession>
<dbReference type="PATRIC" id="fig|104102.7.peg.2616"/>
<gene>
    <name evidence="2" type="ORF">AtDm6_2650</name>
</gene>
<keyword evidence="1" id="KW-0472">Membrane</keyword>
<evidence type="ECO:0000256" key="1">
    <source>
        <dbReference type="SAM" id="Phobius"/>
    </source>
</evidence>
<keyword evidence="3" id="KW-1185">Reference proteome</keyword>
<dbReference type="Proteomes" id="UP000029448">
    <property type="component" value="Unassembled WGS sequence"/>
</dbReference>
<dbReference type="STRING" id="104102.AtDm6_2650"/>
<evidence type="ECO:0000313" key="2">
    <source>
        <dbReference type="EMBL" id="KGB22051.1"/>
    </source>
</evidence>
<comment type="caution">
    <text evidence="2">The sequence shown here is derived from an EMBL/GenBank/DDBJ whole genome shotgun (WGS) entry which is preliminary data.</text>
</comment>